<dbReference type="GeneTree" id="ENSGT00550000076308"/>
<proteinExistence type="predicted"/>
<dbReference type="Proteomes" id="UP000694561">
    <property type="component" value="Unplaced"/>
</dbReference>
<keyword evidence="1" id="KW-0472">Membrane</keyword>
<feature type="transmembrane region" description="Helical" evidence="1">
    <location>
        <begin position="6"/>
        <end position="23"/>
    </location>
</feature>
<organism evidence="2 3">
    <name type="scientific">Monodon monoceros</name>
    <name type="common">Narwhal</name>
    <name type="synonym">Ceratodon monodon</name>
    <dbReference type="NCBI Taxonomy" id="40151"/>
    <lineage>
        <taxon>Eukaryota</taxon>
        <taxon>Metazoa</taxon>
        <taxon>Chordata</taxon>
        <taxon>Craniata</taxon>
        <taxon>Vertebrata</taxon>
        <taxon>Euteleostomi</taxon>
        <taxon>Mammalia</taxon>
        <taxon>Eutheria</taxon>
        <taxon>Laurasiatheria</taxon>
        <taxon>Artiodactyla</taxon>
        <taxon>Whippomorpha</taxon>
        <taxon>Cetacea</taxon>
        <taxon>Odontoceti</taxon>
        <taxon>Monodontidae</taxon>
        <taxon>Monodon</taxon>
    </lineage>
</organism>
<accession>A0A8C6BTF9</accession>
<keyword evidence="1" id="KW-0812">Transmembrane</keyword>
<protein>
    <submittedName>
        <fullName evidence="2">Uncharacterized protein</fullName>
    </submittedName>
</protein>
<keyword evidence="3" id="KW-1185">Reference proteome</keyword>
<evidence type="ECO:0000313" key="2">
    <source>
        <dbReference type="Ensembl" id="ENSMMNP00015020255.1"/>
    </source>
</evidence>
<feature type="transmembrane region" description="Helical" evidence="1">
    <location>
        <begin position="71"/>
        <end position="92"/>
    </location>
</feature>
<evidence type="ECO:0000313" key="3">
    <source>
        <dbReference type="Proteomes" id="UP000694561"/>
    </source>
</evidence>
<reference evidence="2" key="2">
    <citation type="submission" date="2025-09" db="UniProtKB">
        <authorList>
            <consortium name="Ensembl"/>
        </authorList>
    </citation>
    <scope>IDENTIFICATION</scope>
</reference>
<reference evidence="2" key="1">
    <citation type="submission" date="2025-08" db="UniProtKB">
        <authorList>
            <consortium name="Ensembl"/>
        </authorList>
    </citation>
    <scope>IDENTIFICATION</scope>
</reference>
<feature type="transmembrane region" description="Helical" evidence="1">
    <location>
        <begin position="44"/>
        <end position="65"/>
    </location>
</feature>
<keyword evidence="1" id="KW-1133">Transmembrane helix</keyword>
<evidence type="ECO:0000256" key="1">
    <source>
        <dbReference type="SAM" id="Phobius"/>
    </source>
</evidence>
<sequence>APVSRISFFFFFNSVLILDSFILKWWTTTAADLNLRYISSNSTFSCNVMTFFCFLGTPPASLVVLCMGPMVLFKLILCIHDLILFLFVYISLD</sequence>
<dbReference type="AlphaFoldDB" id="A0A8C6BTF9"/>
<name>A0A8C6BTF9_MONMO</name>
<dbReference type="Ensembl" id="ENSMMNT00015022260.1">
    <property type="protein sequence ID" value="ENSMMNP00015020255.1"/>
    <property type="gene ID" value="ENSMMNG00015014878.1"/>
</dbReference>